<dbReference type="EMBL" id="JACEFO010002276">
    <property type="protein sequence ID" value="KAF8668442.1"/>
    <property type="molecule type" value="Genomic_DNA"/>
</dbReference>
<proteinExistence type="predicted"/>
<evidence type="ECO:0000313" key="2">
    <source>
        <dbReference type="EMBL" id="KAF8668442.1"/>
    </source>
</evidence>
<name>A0A835ALF1_9POAL</name>
<dbReference type="AlphaFoldDB" id="A0A835ALF1"/>
<keyword evidence="1" id="KW-1133">Transmembrane helix</keyword>
<keyword evidence="3" id="KW-1185">Reference proteome</keyword>
<sequence length="276" mass="30582">MTYTPLHGFKPRSRKSPYHRFFFLRPSPAPDQPHHHLLAVQTNPSDQQTGGGAAMGIGEHFEGVKQHWARNFAFLDYFKKVYGRAEPLPKWSDADVEEFIASDPVYGPQVGAPIFFPPLFILMRFLQLKALRESRKFALAGALVGATHLGGVAFKYSKAPHGNTMGMESALTAAVAARVSRSILASVSLLFFFPLLIVVSPAGIVLATGFGAITGAVLGAEVAEHWYQLYKMDKQGANLRFIYWWEDKVSGLFLVLSSVPSLLHMMIKFLFVTCFC</sequence>
<keyword evidence="1" id="KW-0472">Membrane</keyword>
<feature type="transmembrane region" description="Helical" evidence="1">
    <location>
        <begin position="176"/>
        <end position="197"/>
    </location>
</feature>
<organism evidence="2 3">
    <name type="scientific">Digitaria exilis</name>
    <dbReference type="NCBI Taxonomy" id="1010633"/>
    <lineage>
        <taxon>Eukaryota</taxon>
        <taxon>Viridiplantae</taxon>
        <taxon>Streptophyta</taxon>
        <taxon>Embryophyta</taxon>
        <taxon>Tracheophyta</taxon>
        <taxon>Spermatophyta</taxon>
        <taxon>Magnoliopsida</taxon>
        <taxon>Liliopsida</taxon>
        <taxon>Poales</taxon>
        <taxon>Poaceae</taxon>
        <taxon>PACMAD clade</taxon>
        <taxon>Panicoideae</taxon>
        <taxon>Panicodae</taxon>
        <taxon>Paniceae</taxon>
        <taxon>Anthephorinae</taxon>
        <taxon>Digitaria</taxon>
    </lineage>
</organism>
<dbReference type="InterPro" id="IPR034574">
    <property type="entry name" value="SDH6"/>
</dbReference>
<gene>
    <name evidence="2" type="ORF">HU200_052255</name>
</gene>
<dbReference type="PANTHER" id="PTHR36708:SF1">
    <property type="entry name" value="SUCCINATE DEHYDROGENASE SUBUNIT 6, MITOCHONDRIAL"/>
    <property type="match status" value="1"/>
</dbReference>
<protein>
    <submittedName>
        <fullName evidence="2">Uncharacterized protein</fullName>
    </submittedName>
</protein>
<comment type="caution">
    <text evidence="2">The sequence shown here is derived from an EMBL/GenBank/DDBJ whole genome shotgun (WGS) entry which is preliminary data.</text>
</comment>
<accession>A0A835ALF1</accession>
<evidence type="ECO:0000256" key="1">
    <source>
        <dbReference type="SAM" id="Phobius"/>
    </source>
</evidence>
<dbReference type="PANTHER" id="PTHR36708">
    <property type="entry name" value="SUCCINATE DEHYDROGENASE SUBUNIT 6, MITOCHONDRIAL"/>
    <property type="match status" value="1"/>
</dbReference>
<reference evidence="2" key="1">
    <citation type="submission" date="2020-07" db="EMBL/GenBank/DDBJ databases">
        <title>Genome sequence and genetic diversity analysis of an under-domesticated orphan crop, white fonio (Digitaria exilis).</title>
        <authorList>
            <person name="Bennetzen J.L."/>
            <person name="Chen S."/>
            <person name="Ma X."/>
            <person name="Wang X."/>
            <person name="Yssel A.E.J."/>
            <person name="Chaluvadi S.R."/>
            <person name="Johnson M."/>
            <person name="Gangashetty P."/>
            <person name="Hamidou F."/>
            <person name="Sanogo M.D."/>
            <person name="Zwaenepoel A."/>
            <person name="Wallace J."/>
            <person name="Van De Peer Y."/>
            <person name="Van Deynze A."/>
        </authorList>
    </citation>
    <scope>NUCLEOTIDE SEQUENCE</scope>
    <source>
        <tissue evidence="2">Leaves</tissue>
    </source>
</reference>
<dbReference type="Proteomes" id="UP000636709">
    <property type="component" value="Unassembled WGS sequence"/>
</dbReference>
<evidence type="ECO:0000313" key="3">
    <source>
        <dbReference type="Proteomes" id="UP000636709"/>
    </source>
</evidence>
<dbReference type="GO" id="GO:0045273">
    <property type="term" value="C:respiratory chain complex II (succinate dehydrogenase)"/>
    <property type="evidence" value="ECO:0007669"/>
    <property type="project" value="InterPro"/>
</dbReference>
<feature type="transmembrane region" description="Helical" evidence="1">
    <location>
        <begin position="249"/>
        <end position="271"/>
    </location>
</feature>
<keyword evidence="1" id="KW-0812">Transmembrane</keyword>
<dbReference type="OrthoDB" id="2012862at2759"/>